<feature type="domain" description="MacB-like periplasmic core" evidence="8">
    <location>
        <begin position="495"/>
        <end position="636"/>
    </location>
</feature>
<dbReference type="InterPro" id="IPR050250">
    <property type="entry name" value="Macrolide_Exporter_MacB"/>
</dbReference>
<evidence type="ECO:0000256" key="6">
    <source>
        <dbReference type="SAM" id="Phobius"/>
    </source>
</evidence>
<keyword evidence="4 6" id="KW-1133">Transmembrane helix</keyword>
<dbReference type="InterPro" id="IPR003838">
    <property type="entry name" value="ABC3_permease_C"/>
</dbReference>
<keyword evidence="5 6" id="KW-0472">Membrane</keyword>
<feature type="transmembrane region" description="Helical" evidence="6">
    <location>
        <begin position="331"/>
        <end position="354"/>
    </location>
</feature>
<dbReference type="InterPro" id="IPR025857">
    <property type="entry name" value="MacB_PCD"/>
</dbReference>
<feature type="domain" description="ABC3 transporter permease C-terminal" evidence="7">
    <location>
        <begin position="672"/>
        <end position="785"/>
    </location>
</feature>
<name>A0ABW3K2N5_9BACT</name>
<evidence type="ECO:0000313" key="9">
    <source>
        <dbReference type="EMBL" id="MFD0999451.1"/>
    </source>
</evidence>
<feature type="transmembrane region" description="Helical" evidence="6">
    <location>
        <begin position="669"/>
        <end position="693"/>
    </location>
</feature>
<dbReference type="Pfam" id="PF02687">
    <property type="entry name" value="FtsX"/>
    <property type="match status" value="2"/>
</dbReference>
<dbReference type="EMBL" id="JBHTKA010000001">
    <property type="protein sequence ID" value="MFD0999451.1"/>
    <property type="molecule type" value="Genomic_DNA"/>
</dbReference>
<feature type="transmembrane region" description="Helical" evidence="6">
    <location>
        <begin position="753"/>
        <end position="773"/>
    </location>
</feature>
<reference evidence="10" key="1">
    <citation type="journal article" date="2019" name="Int. J. Syst. Evol. Microbiol.">
        <title>The Global Catalogue of Microorganisms (GCM) 10K type strain sequencing project: providing services to taxonomists for standard genome sequencing and annotation.</title>
        <authorList>
            <consortium name="The Broad Institute Genomics Platform"/>
            <consortium name="The Broad Institute Genome Sequencing Center for Infectious Disease"/>
            <person name="Wu L."/>
            <person name="Ma J."/>
        </authorList>
    </citation>
    <scope>NUCLEOTIDE SEQUENCE [LARGE SCALE GENOMIC DNA]</scope>
    <source>
        <strain evidence="10">CCUG 58938</strain>
    </source>
</reference>
<sequence>MLKNYLLIGWRNLVRTKVFSFVNIAGLSAGMAVAILIGIWVWDEISYNTSFRNYDRLAAVYHHVTFGDEVMTINDVPEPLGRALKDACADFEQVAMTSNERSHIVQYKESSLTETCMFVEPAFVTMFSMDILQGSAVALNDIHSVLMSQTLAASLVGDDPVGKSVKFDNRDHLVIAGVFRDFPANSEFAPVKMILPMAYYLSVNESKKDNWEDYTFVSYVLMRDHASFEDAESKMKDVLYQHASNDGKSIKPKGILFPMSRWHLYADFNDGINTGGQIRSVWMLGIIGVFVLMLACINFMNLSTARSEKRSKEIGVRKVMGSLRGQLVNQFLSESLLIVFISFLLSVLIAQLSLPWFNTLAGKNMSIPYGNPVFILSVVIFIIGTSLLAGSYPALYLSSFNPVKVLKGIFHAGRGTSVPRKVLVIFQFTTSIIIVIGTMVVYLQIQHAKNRPVGFDRKGIVHIAVRTEELAKTDYNILRDQLLATGVVQNMAVSDFPITGSMAADASLTWKGKDPALRPLVALNSCSHDFPATSGFQFIEGRDFSRELASDSFAVVINEMAAQLIAGGESALGKTIRFGYAKDREIVGVIKDQIRWTPFSKQSPHIYYIRYDLARYITVRLYPDANPHDALSKVEAAIKKIDAAAPFEYKFVDDDYARLFHSEERMGKLAAVFAVLAIFISCIGIFALAAFAASQRTKEIGIRKVLGASVFALWRMLAKDFLILVAAAILLASPLAYYLLQQWLQRYEYRIDIPFQVFIVTALFALTVTLLTISYQTLKAAWVNPVKSLKSE</sequence>
<dbReference type="PANTHER" id="PTHR30572">
    <property type="entry name" value="MEMBRANE COMPONENT OF TRANSPORTER-RELATED"/>
    <property type="match status" value="1"/>
</dbReference>
<evidence type="ECO:0000256" key="1">
    <source>
        <dbReference type="ARBA" id="ARBA00004651"/>
    </source>
</evidence>
<protein>
    <submittedName>
        <fullName evidence="9">ABC transporter permease</fullName>
    </submittedName>
</protein>
<accession>A0ABW3K2N5</accession>
<evidence type="ECO:0000259" key="8">
    <source>
        <dbReference type="Pfam" id="PF12704"/>
    </source>
</evidence>
<dbReference type="RefSeq" id="WP_377577917.1">
    <property type="nucleotide sequence ID" value="NZ_JBHTKA010000001.1"/>
</dbReference>
<feature type="transmembrane region" description="Helical" evidence="6">
    <location>
        <begin position="374"/>
        <end position="397"/>
    </location>
</feature>
<feature type="transmembrane region" description="Helical" evidence="6">
    <location>
        <begin position="21"/>
        <end position="42"/>
    </location>
</feature>
<dbReference type="PANTHER" id="PTHR30572:SF18">
    <property type="entry name" value="ABC-TYPE MACROLIDE FAMILY EXPORT SYSTEM PERMEASE COMPONENT 2"/>
    <property type="match status" value="1"/>
</dbReference>
<keyword evidence="3 6" id="KW-0812">Transmembrane</keyword>
<keyword evidence="2" id="KW-1003">Cell membrane</keyword>
<feature type="transmembrane region" description="Helical" evidence="6">
    <location>
        <begin position="281"/>
        <end position="302"/>
    </location>
</feature>
<evidence type="ECO:0000259" key="7">
    <source>
        <dbReference type="Pfam" id="PF02687"/>
    </source>
</evidence>
<comment type="caution">
    <text evidence="9">The sequence shown here is derived from an EMBL/GenBank/DDBJ whole genome shotgun (WGS) entry which is preliminary data.</text>
</comment>
<organism evidence="9 10">
    <name type="scientific">Ohtaekwangia kribbensis</name>
    <dbReference type="NCBI Taxonomy" id="688913"/>
    <lineage>
        <taxon>Bacteria</taxon>
        <taxon>Pseudomonadati</taxon>
        <taxon>Bacteroidota</taxon>
        <taxon>Cytophagia</taxon>
        <taxon>Cytophagales</taxon>
        <taxon>Fulvivirgaceae</taxon>
        <taxon>Ohtaekwangia</taxon>
    </lineage>
</organism>
<evidence type="ECO:0000256" key="4">
    <source>
        <dbReference type="ARBA" id="ARBA00022989"/>
    </source>
</evidence>
<feature type="transmembrane region" description="Helical" evidence="6">
    <location>
        <begin position="721"/>
        <end position="741"/>
    </location>
</feature>
<feature type="domain" description="ABC3 transporter permease C-terminal" evidence="7">
    <location>
        <begin position="286"/>
        <end position="402"/>
    </location>
</feature>
<evidence type="ECO:0000313" key="10">
    <source>
        <dbReference type="Proteomes" id="UP001597112"/>
    </source>
</evidence>
<dbReference type="Pfam" id="PF12704">
    <property type="entry name" value="MacB_PCD"/>
    <property type="match status" value="2"/>
</dbReference>
<dbReference type="Proteomes" id="UP001597112">
    <property type="component" value="Unassembled WGS sequence"/>
</dbReference>
<evidence type="ECO:0000256" key="5">
    <source>
        <dbReference type="ARBA" id="ARBA00023136"/>
    </source>
</evidence>
<evidence type="ECO:0000256" key="2">
    <source>
        <dbReference type="ARBA" id="ARBA00022475"/>
    </source>
</evidence>
<feature type="domain" description="MacB-like periplasmic core" evidence="8">
    <location>
        <begin position="20"/>
        <end position="237"/>
    </location>
</feature>
<evidence type="ECO:0000256" key="3">
    <source>
        <dbReference type="ARBA" id="ARBA00022692"/>
    </source>
</evidence>
<comment type="subcellular location">
    <subcellularLocation>
        <location evidence="1">Cell membrane</location>
        <topology evidence="1">Multi-pass membrane protein</topology>
    </subcellularLocation>
</comment>
<feature type="transmembrane region" description="Helical" evidence="6">
    <location>
        <begin position="422"/>
        <end position="443"/>
    </location>
</feature>
<gene>
    <name evidence="9" type="ORF">ACFQ21_09040</name>
</gene>
<proteinExistence type="predicted"/>
<keyword evidence="10" id="KW-1185">Reference proteome</keyword>